<keyword evidence="3" id="KW-1185">Reference proteome</keyword>
<dbReference type="GeneID" id="38117209"/>
<dbReference type="EMBL" id="PVWQ01000007">
    <property type="protein sequence ID" value="RDW76847.1"/>
    <property type="molecule type" value="Genomic_DNA"/>
</dbReference>
<comment type="caution">
    <text evidence="2">The sequence shown here is derived from an EMBL/GenBank/DDBJ whole genome shotgun (WGS) entry which is preliminary data.</text>
</comment>
<dbReference type="InterPro" id="IPR011009">
    <property type="entry name" value="Kinase-like_dom_sf"/>
</dbReference>
<evidence type="ECO:0000313" key="2">
    <source>
        <dbReference type="EMBL" id="RDW76847.1"/>
    </source>
</evidence>
<protein>
    <recommendedName>
        <fullName evidence="1">Aminoglycoside phosphotransferase domain-containing protein</fullName>
    </recommendedName>
</protein>
<sequence length="325" mass="36397">MSFIPKVIANHVRDSIRVVDPNTWLIGPLILRRTCGHSETATWYDPGDDASYTIIDAPAVHPHANPVMGDDSTFKLVYDAGDATAVWSVGNSAYLKVKLKVGDTTQESTTIAYVRSKQPSFAIPRVLYEKQIHDRYYLVLTRVEGRTLAEAWPSLDERWKTHYVNSIADICSEMASWQGENVGGVDGKGVPEAYLNQIHGEYDFTPEALLEGCQSIGMDCSKFVFYHADLGPGNIIVEDVPTTGSVGIVDWELAGFFPKGWIRTKFRISSGLNLPEEAGDDPNDWRRRVQRRLGELGYEEHVDEWQPWCFQDLTSPAEVGSKVEK</sequence>
<evidence type="ECO:0000313" key="3">
    <source>
        <dbReference type="Proteomes" id="UP000256690"/>
    </source>
</evidence>
<dbReference type="PANTHER" id="PTHR21310:SF58">
    <property type="entry name" value="AMINOGLYCOSIDE PHOSPHOTRANSFERASE DOMAIN-CONTAINING PROTEIN"/>
    <property type="match status" value="1"/>
</dbReference>
<dbReference type="InterPro" id="IPR002575">
    <property type="entry name" value="Aminoglycoside_PTrfase"/>
</dbReference>
<dbReference type="SUPFAM" id="SSF56112">
    <property type="entry name" value="Protein kinase-like (PK-like)"/>
    <property type="match status" value="1"/>
</dbReference>
<evidence type="ECO:0000259" key="1">
    <source>
        <dbReference type="Pfam" id="PF01636"/>
    </source>
</evidence>
<gene>
    <name evidence="2" type="ORF">DSM5745_06839</name>
</gene>
<feature type="domain" description="Aminoglycoside phosphotransferase" evidence="1">
    <location>
        <begin position="105"/>
        <end position="255"/>
    </location>
</feature>
<name>A0A3D8RRX7_9EURO</name>
<proteinExistence type="predicted"/>
<dbReference type="PANTHER" id="PTHR21310">
    <property type="entry name" value="AMINOGLYCOSIDE PHOSPHOTRANSFERASE-RELATED-RELATED"/>
    <property type="match status" value="1"/>
</dbReference>
<dbReference type="InterPro" id="IPR051678">
    <property type="entry name" value="AGP_Transferase"/>
</dbReference>
<organism evidence="2 3">
    <name type="scientific">Aspergillus mulundensis</name>
    <dbReference type="NCBI Taxonomy" id="1810919"/>
    <lineage>
        <taxon>Eukaryota</taxon>
        <taxon>Fungi</taxon>
        <taxon>Dikarya</taxon>
        <taxon>Ascomycota</taxon>
        <taxon>Pezizomycotina</taxon>
        <taxon>Eurotiomycetes</taxon>
        <taxon>Eurotiomycetidae</taxon>
        <taxon>Eurotiales</taxon>
        <taxon>Aspergillaceae</taxon>
        <taxon>Aspergillus</taxon>
        <taxon>Aspergillus subgen. Nidulantes</taxon>
    </lineage>
</organism>
<dbReference type="RefSeq" id="XP_026603159.1">
    <property type="nucleotide sequence ID" value="XM_026748855.1"/>
</dbReference>
<reference evidence="2 3" key="1">
    <citation type="journal article" date="2018" name="IMA Fungus">
        <title>IMA Genome-F 9: Draft genome sequence of Annulohypoxylon stygium, Aspergillus mulundensis, Berkeleyomyces basicola (syn. Thielaviopsis basicola), Ceratocystis smalleyi, two Cercospora beticola strains, Coleophoma cylindrospora, Fusarium fracticaudum, Phialophora cf. hyalina, and Morchella septimelata.</title>
        <authorList>
            <person name="Wingfield B.D."/>
            <person name="Bills G.F."/>
            <person name="Dong Y."/>
            <person name="Huang W."/>
            <person name="Nel W.J."/>
            <person name="Swalarsk-Parry B.S."/>
            <person name="Vaghefi N."/>
            <person name="Wilken P.M."/>
            <person name="An Z."/>
            <person name="de Beer Z.W."/>
            <person name="De Vos L."/>
            <person name="Chen L."/>
            <person name="Duong T.A."/>
            <person name="Gao Y."/>
            <person name="Hammerbacher A."/>
            <person name="Kikkert J.R."/>
            <person name="Li Y."/>
            <person name="Li H."/>
            <person name="Li K."/>
            <person name="Li Q."/>
            <person name="Liu X."/>
            <person name="Ma X."/>
            <person name="Naidoo K."/>
            <person name="Pethybridge S.J."/>
            <person name="Sun J."/>
            <person name="Steenkamp E.T."/>
            <person name="van der Nest M.A."/>
            <person name="van Wyk S."/>
            <person name="Wingfield M.J."/>
            <person name="Xiong C."/>
            <person name="Yue Q."/>
            <person name="Zhang X."/>
        </authorList>
    </citation>
    <scope>NUCLEOTIDE SEQUENCE [LARGE SCALE GENOMIC DNA]</scope>
    <source>
        <strain evidence="2 3">DSM 5745</strain>
    </source>
</reference>
<dbReference type="Pfam" id="PF01636">
    <property type="entry name" value="APH"/>
    <property type="match status" value="1"/>
</dbReference>
<dbReference type="OrthoDB" id="4493010at2759"/>
<accession>A0A3D8RRX7</accession>
<dbReference type="AlphaFoldDB" id="A0A3D8RRX7"/>
<dbReference type="Proteomes" id="UP000256690">
    <property type="component" value="Unassembled WGS sequence"/>
</dbReference>